<dbReference type="PROSITE" id="PS51450">
    <property type="entry name" value="LRR"/>
    <property type="match status" value="5"/>
</dbReference>
<dbReference type="RefSeq" id="XP_004039524.1">
    <property type="nucleotide sequence ID" value="XM_004039476.1"/>
</dbReference>
<dbReference type="GeneID" id="14910411"/>
<proteinExistence type="predicted"/>
<organism evidence="4 5">
    <name type="scientific">Ichthyophthirius multifiliis</name>
    <name type="common">White spot disease agent</name>
    <name type="synonym">Ich</name>
    <dbReference type="NCBI Taxonomy" id="5932"/>
    <lineage>
        <taxon>Eukaryota</taxon>
        <taxon>Sar</taxon>
        <taxon>Alveolata</taxon>
        <taxon>Ciliophora</taxon>
        <taxon>Intramacronucleata</taxon>
        <taxon>Oligohymenophorea</taxon>
        <taxon>Hymenostomatida</taxon>
        <taxon>Ophryoglenina</taxon>
        <taxon>Ichthyophthirius</taxon>
    </lineage>
</organism>
<evidence type="ECO:0000256" key="3">
    <source>
        <dbReference type="SAM" id="Coils"/>
    </source>
</evidence>
<evidence type="ECO:0000256" key="1">
    <source>
        <dbReference type="ARBA" id="ARBA00022614"/>
    </source>
</evidence>
<dbReference type="GO" id="GO:0004722">
    <property type="term" value="F:protein serine/threonine phosphatase activity"/>
    <property type="evidence" value="ECO:0007669"/>
    <property type="project" value="UniProtKB-EC"/>
</dbReference>
<dbReference type="eggNOG" id="KOG0531">
    <property type="taxonomic scope" value="Eukaryota"/>
</dbReference>
<sequence length="447" mass="52204">MTEIIKESFYQDKLYQLSVTSWGEEEQKQRLNRRLNELSKNNMTQETIKNSLKNLGKTSQGSSYAFLSFIAIQKDLYSIIGIENYKHLQYIDVSHNNLITLKPLNSLKYITHLNVSHNNLNKLLDFKEIPYNLEEVISSHNQIQVIPDLSAHKYLKKLDLSHNKITQIQGLSKNDNLSVLKLAFNNIETIENLDDLNILELDLMGNQIQLIQGLKQLIYLRKLNLSCNKIVSLKGLIYLIQLRELKLSDNQIYRIKELHNLQNLVFLTDLDLCFNLIQNKRFYRYQVLQRLPGLRVLDGVICSCEEFVKAENLYGNDLEDRKRIFCEILPEEEFIDRRVNICELIEPETDSDNDLQIQIVDQYNKEGDIIHQATAKTLSSMQRTGEVAIENDTKRQSQNFEQTNNFNNNQTIYERKSKSVFEQYENLKINSRSGSLTKNQMSLKQSN</sequence>
<dbReference type="SMART" id="SM00365">
    <property type="entry name" value="LRR_SD22"/>
    <property type="match status" value="5"/>
</dbReference>
<dbReference type="InterPro" id="IPR032675">
    <property type="entry name" value="LRR_dom_sf"/>
</dbReference>
<keyword evidence="4" id="KW-0378">Hydrolase</keyword>
<dbReference type="EC" id="3.1.3.16" evidence="4"/>
<evidence type="ECO:0000313" key="5">
    <source>
        <dbReference type="Proteomes" id="UP000008983"/>
    </source>
</evidence>
<dbReference type="GO" id="GO:0005737">
    <property type="term" value="C:cytoplasm"/>
    <property type="evidence" value="ECO:0007669"/>
    <property type="project" value="TreeGrafter"/>
</dbReference>
<reference evidence="4 5" key="1">
    <citation type="submission" date="2011-07" db="EMBL/GenBank/DDBJ databases">
        <authorList>
            <person name="Coyne R."/>
            <person name="Brami D."/>
            <person name="Johnson J."/>
            <person name="Hostetler J."/>
            <person name="Hannick L."/>
            <person name="Clark T."/>
            <person name="Cassidy-Hanley D."/>
            <person name="Inman J."/>
        </authorList>
    </citation>
    <scope>NUCLEOTIDE SEQUENCE [LARGE SCALE GENOMIC DNA]</scope>
    <source>
        <strain evidence="4 5">G5</strain>
    </source>
</reference>
<keyword evidence="5" id="KW-1185">Reference proteome</keyword>
<keyword evidence="3" id="KW-0175">Coiled coil</keyword>
<evidence type="ECO:0000313" key="4">
    <source>
        <dbReference type="EMBL" id="EGR34220.1"/>
    </source>
</evidence>
<evidence type="ECO:0000256" key="2">
    <source>
        <dbReference type="ARBA" id="ARBA00022737"/>
    </source>
</evidence>
<dbReference type="OrthoDB" id="6334211at2759"/>
<dbReference type="Proteomes" id="UP000008983">
    <property type="component" value="Unassembled WGS sequence"/>
</dbReference>
<keyword evidence="4" id="KW-0418">Kinase</keyword>
<dbReference type="STRING" id="857967.G0QKN6"/>
<accession>G0QKN6</accession>
<feature type="coiled-coil region" evidence="3">
    <location>
        <begin position="21"/>
        <end position="48"/>
    </location>
</feature>
<dbReference type="PANTHER" id="PTHR15454:SF56">
    <property type="entry name" value="PROTEIN PHOSPHATASE 1 REGULATORY SUBUNIT 7-RELATED"/>
    <property type="match status" value="1"/>
</dbReference>
<dbReference type="Pfam" id="PF13516">
    <property type="entry name" value="LRR_6"/>
    <property type="match status" value="1"/>
</dbReference>
<keyword evidence="2" id="KW-0677">Repeat</keyword>
<protein>
    <submittedName>
        <fullName evidence="4">Leucine-rich repeats and guanylate kinase domain protein</fullName>
        <ecNumber evidence="4">3.1.3.16</ecNumber>
    </submittedName>
</protein>
<keyword evidence="1" id="KW-0433">Leucine-rich repeat</keyword>
<dbReference type="Gene3D" id="3.80.10.10">
    <property type="entry name" value="Ribonuclease Inhibitor"/>
    <property type="match status" value="2"/>
</dbReference>
<dbReference type="SUPFAM" id="SSF52058">
    <property type="entry name" value="L domain-like"/>
    <property type="match status" value="1"/>
</dbReference>
<gene>
    <name evidence="4" type="ORF">IMG5_020180</name>
</gene>
<dbReference type="AlphaFoldDB" id="G0QKN6"/>
<dbReference type="EMBL" id="GL983177">
    <property type="protein sequence ID" value="EGR34220.1"/>
    <property type="molecule type" value="Genomic_DNA"/>
</dbReference>
<dbReference type="InParanoid" id="G0QKN6"/>
<keyword evidence="4" id="KW-0808">Transferase</keyword>
<dbReference type="GO" id="GO:0016301">
    <property type="term" value="F:kinase activity"/>
    <property type="evidence" value="ECO:0007669"/>
    <property type="project" value="UniProtKB-KW"/>
</dbReference>
<dbReference type="Pfam" id="PF14580">
    <property type="entry name" value="LRR_9"/>
    <property type="match status" value="1"/>
</dbReference>
<dbReference type="PANTHER" id="PTHR15454">
    <property type="entry name" value="NISCHARIN RELATED"/>
    <property type="match status" value="1"/>
</dbReference>
<name>G0QKN6_ICHMU</name>
<dbReference type="OMA" id="HIYTTAT"/>
<dbReference type="InterPro" id="IPR001611">
    <property type="entry name" value="Leu-rich_rpt"/>
</dbReference>